<name>A0A8C8J9F2_ONCTS</name>
<dbReference type="Proteomes" id="UP000694402">
    <property type="component" value="Unassembled WGS sequence"/>
</dbReference>
<evidence type="ECO:0000256" key="12">
    <source>
        <dbReference type="ARBA" id="ARBA00069752"/>
    </source>
</evidence>
<dbReference type="GO" id="GO:0008311">
    <property type="term" value="F:double-stranded DNA 3'-5' DNA exonuclease activity"/>
    <property type="evidence" value="ECO:0007669"/>
    <property type="project" value="UniProtKB-EC"/>
</dbReference>
<evidence type="ECO:0000256" key="13">
    <source>
        <dbReference type="ARBA" id="ARBA00079896"/>
    </source>
</evidence>
<dbReference type="GO" id="GO:0000076">
    <property type="term" value="P:DNA replication checkpoint signaling"/>
    <property type="evidence" value="ECO:0007669"/>
    <property type="project" value="TreeGrafter"/>
</dbReference>
<dbReference type="FunFam" id="3.70.10.10:FF:000005">
    <property type="entry name" value="Cell cycle checkpoint control protein"/>
    <property type="match status" value="1"/>
</dbReference>
<keyword evidence="7" id="KW-0227">DNA damage</keyword>
<evidence type="ECO:0000256" key="4">
    <source>
        <dbReference type="ARBA" id="ARBA00012115"/>
    </source>
</evidence>
<dbReference type="Ensembl" id="ENSOTST00005099544.2">
    <property type="protein sequence ID" value="ENSOTSP00005091751.1"/>
    <property type="gene ID" value="ENSOTSG00005042996.2"/>
</dbReference>
<evidence type="ECO:0000256" key="2">
    <source>
        <dbReference type="ARBA" id="ARBA00004123"/>
    </source>
</evidence>
<dbReference type="GO" id="GO:0071479">
    <property type="term" value="P:cellular response to ionizing radiation"/>
    <property type="evidence" value="ECO:0007669"/>
    <property type="project" value="TreeGrafter"/>
</dbReference>
<keyword evidence="10" id="KW-0539">Nucleus</keyword>
<evidence type="ECO:0000313" key="16">
    <source>
        <dbReference type="Proteomes" id="UP000694402"/>
    </source>
</evidence>
<dbReference type="GO" id="GO:0006281">
    <property type="term" value="P:DNA repair"/>
    <property type="evidence" value="ECO:0007669"/>
    <property type="project" value="TreeGrafter"/>
</dbReference>
<evidence type="ECO:0000256" key="11">
    <source>
        <dbReference type="ARBA" id="ARBA00059283"/>
    </source>
</evidence>
<keyword evidence="8" id="KW-0378">Hydrolase</keyword>
<comment type="catalytic activity">
    <reaction evidence="1">
        <text>Exonucleolytic cleavage in the 3'- to 5'-direction to yield nucleoside 5'-phosphates.</text>
        <dbReference type="EC" id="3.1.11.2"/>
    </reaction>
</comment>
<keyword evidence="16" id="KW-1185">Reference proteome</keyword>
<dbReference type="InterPro" id="IPR007268">
    <property type="entry name" value="Rad9/Ddc1"/>
</dbReference>
<sequence>MKCVIERNGVKVFGKAIHALARIGDELWLDPMMKGLAMRSVNSAHSAYACFLFSPLFFQHYSPDTGPAQDCGTVKCKLVMKSVLPLFRCLATIERNVDSCQISINLPDNRVIFQFHCRHGITKTHNMGFQESEALQAVFPSHLCPNVLKAQPRLLGDMVMHFPVSQEEITLSMSPLRVNLKSYYEDESDQMKAMHTEMSLEPSEFDYFQVGVDSDITFCLKELRGLLSFAESHGLPVSAHFGAAGKPVAFSVEDMVLEASVVLATLVNPESRTPSQATEAQAPAALRCGGVAEPTEGPCEADAGPPQAQGFPSAGELIASSQGSPVFSGTALMREFTRTGEDSDRLRTPRYTHRGRGITTPPSSKVRSLLFGAVSCEQGDGCTSMLPSLVCSSDTEDGGEERASGALFAPSPKIM</sequence>
<dbReference type="GO" id="GO:0031573">
    <property type="term" value="P:mitotic intra-S DNA damage checkpoint signaling"/>
    <property type="evidence" value="ECO:0007669"/>
    <property type="project" value="TreeGrafter"/>
</dbReference>
<accession>A0A8C8J9F2</accession>
<evidence type="ECO:0000256" key="10">
    <source>
        <dbReference type="ARBA" id="ARBA00023242"/>
    </source>
</evidence>
<evidence type="ECO:0000256" key="6">
    <source>
        <dbReference type="ARBA" id="ARBA00022722"/>
    </source>
</evidence>
<dbReference type="CDD" id="cd00577">
    <property type="entry name" value="PCNA"/>
    <property type="match status" value="1"/>
</dbReference>
<dbReference type="SUPFAM" id="SSF55979">
    <property type="entry name" value="DNA clamp"/>
    <property type="match status" value="1"/>
</dbReference>
<dbReference type="AlphaFoldDB" id="A0A8C8J9F2"/>
<reference evidence="15" key="1">
    <citation type="submission" date="2025-08" db="UniProtKB">
        <authorList>
            <consortium name="Ensembl"/>
        </authorList>
    </citation>
    <scope>IDENTIFICATION</scope>
</reference>
<dbReference type="EC" id="3.1.11.2" evidence="4"/>
<dbReference type="GO" id="GO:0030896">
    <property type="term" value="C:checkpoint clamp complex"/>
    <property type="evidence" value="ECO:0007669"/>
    <property type="project" value="InterPro"/>
</dbReference>
<keyword evidence="9" id="KW-0269">Exonuclease</keyword>
<protein>
    <recommendedName>
        <fullName evidence="12">Cell cycle checkpoint control protein RAD9A</fullName>
        <ecNumber evidence="4">3.1.11.2</ecNumber>
    </recommendedName>
    <alternativeName>
        <fullName evidence="13">DNA repair exonuclease rad9 homolog A</fullName>
    </alternativeName>
</protein>
<evidence type="ECO:0000256" key="1">
    <source>
        <dbReference type="ARBA" id="ARBA00000493"/>
    </source>
</evidence>
<proteinExistence type="inferred from homology"/>
<comment type="subcellular location">
    <subcellularLocation>
        <location evidence="2">Nucleus</location>
    </subcellularLocation>
</comment>
<dbReference type="PANTHER" id="PTHR15237:SF2">
    <property type="entry name" value="CELL CYCLE CHECKPOINT CONTROL PROTEIN RAD9B"/>
    <property type="match status" value="1"/>
</dbReference>
<evidence type="ECO:0000256" key="3">
    <source>
        <dbReference type="ARBA" id="ARBA00008494"/>
    </source>
</evidence>
<dbReference type="Pfam" id="PF04139">
    <property type="entry name" value="Rad9"/>
    <property type="match status" value="1"/>
</dbReference>
<dbReference type="InterPro" id="IPR046938">
    <property type="entry name" value="DNA_clamp_sf"/>
</dbReference>
<keyword evidence="6" id="KW-0540">Nuclease</keyword>
<evidence type="ECO:0000313" key="15">
    <source>
        <dbReference type="Ensembl" id="ENSOTSP00005091751.1"/>
    </source>
</evidence>
<feature type="compositionally biased region" description="Basic and acidic residues" evidence="14">
    <location>
        <begin position="338"/>
        <end position="347"/>
    </location>
</feature>
<evidence type="ECO:0000256" key="8">
    <source>
        <dbReference type="ARBA" id="ARBA00022801"/>
    </source>
</evidence>
<evidence type="ECO:0000256" key="5">
    <source>
        <dbReference type="ARBA" id="ARBA00022553"/>
    </source>
</evidence>
<organism evidence="15 16">
    <name type="scientific">Oncorhynchus tshawytscha</name>
    <name type="common">Chinook salmon</name>
    <name type="synonym">Salmo tshawytscha</name>
    <dbReference type="NCBI Taxonomy" id="74940"/>
    <lineage>
        <taxon>Eukaryota</taxon>
        <taxon>Metazoa</taxon>
        <taxon>Chordata</taxon>
        <taxon>Craniata</taxon>
        <taxon>Vertebrata</taxon>
        <taxon>Euteleostomi</taxon>
        <taxon>Actinopterygii</taxon>
        <taxon>Neopterygii</taxon>
        <taxon>Teleostei</taxon>
        <taxon>Protacanthopterygii</taxon>
        <taxon>Salmoniformes</taxon>
        <taxon>Salmonidae</taxon>
        <taxon>Salmoninae</taxon>
        <taxon>Oncorhynchus</taxon>
    </lineage>
</organism>
<gene>
    <name evidence="15" type="primary">RAD9B</name>
</gene>
<feature type="region of interest" description="Disordered" evidence="14">
    <location>
        <begin position="393"/>
        <end position="415"/>
    </location>
</feature>
<dbReference type="GeneTree" id="ENSGT00390000005767"/>
<dbReference type="Gene3D" id="3.70.10.10">
    <property type="match status" value="1"/>
</dbReference>
<evidence type="ECO:0000256" key="14">
    <source>
        <dbReference type="SAM" id="MobiDB-lite"/>
    </source>
</evidence>
<evidence type="ECO:0000256" key="9">
    <source>
        <dbReference type="ARBA" id="ARBA00022839"/>
    </source>
</evidence>
<dbReference type="PANTHER" id="PTHR15237">
    <property type="entry name" value="DNA REPAIR PROTEIN RAD9"/>
    <property type="match status" value="1"/>
</dbReference>
<feature type="region of interest" description="Disordered" evidence="14">
    <location>
        <begin position="295"/>
        <end position="316"/>
    </location>
</feature>
<keyword evidence="5" id="KW-0597">Phosphoprotein</keyword>
<feature type="region of interest" description="Disordered" evidence="14">
    <location>
        <begin position="338"/>
        <end position="364"/>
    </location>
</feature>
<comment type="similarity">
    <text evidence="3">Belongs to the rad9 family.</text>
</comment>
<evidence type="ECO:0000256" key="7">
    <source>
        <dbReference type="ARBA" id="ARBA00022763"/>
    </source>
</evidence>
<comment type="function">
    <text evidence="11">Component of the 9-1-1 cell-cycle checkpoint response complex that plays a major role in DNA repair. The 9-1-1 complex is recruited to DNA lesion upon damage by the RAD17-replication factor C (RFC) clamp loader complex. Acts then as a sliding clamp platform on DNA for several proteins involved in long-patch base excision repair (LP-BER). The 9-1-1 complex stimulates DNA polymerase beta (POLB) activity by increasing its affinity for the 3'-OH end of the primer-template and stabilizes POLB to those sites where LP-BER proceeds; endonuclease FEN1 cleavage activity on substrates with double, nick, or gap flaps of distinct sequences and lengths; and DNA ligase I (LIG1) on long-patch base excision repair substrates. The 9-1-1 complex is necessary for the recruitment of RHNO1 to sites of double-stranded breaks (DSB) occurring during the S phase. RAD9A possesses 3'-&gt;5' double stranded DNA exonuclease activity.</text>
</comment>
<reference evidence="15" key="2">
    <citation type="submission" date="2025-09" db="UniProtKB">
        <authorList>
            <consortium name="Ensembl"/>
        </authorList>
    </citation>
    <scope>IDENTIFICATION</scope>
</reference>